<dbReference type="Proteomes" id="UP000190890">
    <property type="component" value="Unassembled WGS sequence"/>
</dbReference>
<gene>
    <name evidence="9" type="primary">czcB</name>
    <name evidence="9" type="ORF">CLPUN_31670</name>
</gene>
<dbReference type="STRING" id="29367.CLPUN_31670"/>
<dbReference type="Gene3D" id="2.40.50.100">
    <property type="match status" value="1"/>
</dbReference>
<dbReference type="InterPro" id="IPR058637">
    <property type="entry name" value="YknX-like_C"/>
</dbReference>
<evidence type="ECO:0000313" key="9">
    <source>
        <dbReference type="EMBL" id="OOM75604.1"/>
    </source>
</evidence>
<feature type="domain" description="CusB-like beta-barrel" evidence="7">
    <location>
        <begin position="243"/>
        <end position="316"/>
    </location>
</feature>
<dbReference type="NCBIfam" id="TIGR01730">
    <property type="entry name" value="RND_mfp"/>
    <property type="match status" value="1"/>
</dbReference>
<feature type="transmembrane region" description="Helical" evidence="4">
    <location>
        <begin position="7"/>
        <end position="23"/>
    </location>
</feature>
<dbReference type="InterPro" id="IPR058792">
    <property type="entry name" value="Beta-barrel_RND_2"/>
</dbReference>
<evidence type="ECO:0000313" key="10">
    <source>
        <dbReference type="Proteomes" id="UP000190890"/>
    </source>
</evidence>
<protein>
    <submittedName>
        <fullName evidence="9">Cobalt-zinc-cadmium resistance protein CzcB</fullName>
    </submittedName>
</protein>
<dbReference type="Gene3D" id="2.40.30.170">
    <property type="match status" value="1"/>
</dbReference>
<sequence>MKNIKKIVIFAVVIVAVIGVIVVKNNLSANKKNENVAVVVKKTAVEVQSAKATQKNSGDTYKATLEATEQGIINSKISARIISVSIENGQYVNAGDTIATLDAQDIENNIRSSESQLKVIEEQLNSAQVTLKKLKLNLDDAKRNYDRQKNLYEKGGISKADFEAAEKAVNTAEADYEAGNVSIQSAQANIEAQKVSIANLQDNLKNTVITAPISGVISDKAINIGQMAAPSAALAKVNDISAVYATIQIPQEKISSTKIGQAATATVEGSDRVYDGTVQKIDLSADTAARVFSCKIKIDNSDKSLYPGIYAKAKLLNSEKTQVIAVPINVLVGNEGDYSVFINDNGKAKKQKVKIGETDEKNIEITEGIKDGEQIICTNTSTLQDGNEIDVASSKDENSLETNTKQNGDSAEEVSK</sequence>
<dbReference type="Pfam" id="PF25954">
    <property type="entry name" value="Beta-barrel_RND_2"/>
    <property type="match status" value="1"/>
</dbReference>
<dbReference type="PANTHER" id="PTHR30469:SF33">
    <property type="entry name" value="SLR1207 PROTEIN"/>
    <property type="match status" value="1"/>
</dbReference>
<evidence type="ECO:0000256" key="3">
    <source>
        <dbReference type="SAM" id="MobiDB-lite"/>
    </source>
</evidence>
<dbReference type="Pfam" id="PF25989">
    <property type="entry name" value="YknX_C"/>
    <property type="match status" value="1"/>
</dbReference>
<keyword evidence="4" id="KW-1133">Transmembrane helix</keyword>
<feature type="domain" description="Multidrug resistance protein MdtA-like barrel-sandwich hybrid" evidence="6">
    <location>
        <begin position="73"/>
        <end position="229"/>
    </location>
</feature>
<evidence type="ECO:0000259" key="8">
    <source>
        <dbReference type="Pfam" id="PF25989"/>
    </source>
</evidence>
<dbReference type="Gene3D" id="2.40.420.20">
    <property type="match status" value="1"/>
</dbReference>
<accession>A0A1S8TDC0</accession>
<dbReference type="InterPro" id="IPR006143">
    <property type="entry name" value="RND_pump_MFP"/>
</dbReference>
<dbReference type="EMBL" id="LZZM01000183">
    <property type="protein sequence ID" value="OOM75604.1"/>
    <property type="molecule type" value="Genomic_DNA"/>
</dbReference>
<dbReference type="GO" id="GO:1990281">
    <property type="term" value="C:efflux pump complex"/>
    <property type="evidence" value="ECO:0007669"/>
    <property type="project" value="TreeGrafter"/>
</dbReference>
<evidence type="ECO:0000256" key="4">
    <source>
        <dbReference type="SAM" id="Phobius"/>
    </source>
</evidence>
<evidence type="ECO:0000256" key="1">
    <source>
        <dbReference type="ARBA" id="ARBA00009477"/>
    </source>
</evidence>
<organism evidence="9 10">
    <name type="scientific">Clostridium puniceum</name>
    <dbReference type="NCBI Taxonomy" id="29367"/>
    <lineage>
        <taxon>Bacteria</taxon>
        <taxon>Bacillati</taxon>
        <taxon>Bacillota</taxon>
        <taxon>Clostridia</taxon>
        <taxon>Eubacteriales</taxon>
        <taxon>Clostridiaceae</taxon>
        <taxon>Clostridium</taxon>
    </lineage>
</organism>
<keyword evidence="2" id="KW-0175">Coiled coil</keyword>
<dbReference type="Pfam" id="PF25917">
    <property type="entry name" value="BSH_RND"/>
    <property type="match status" value="1"/>
</dbReference>
<dbReference type="SUPFAM" id="SSF111369">
    <property type="entry name" value="HlyD-like secretion proteins"/>
    <property type="match status" value="1"/>
</dbReference>
<feature type="domain" description="YknX-like C-terminal permuted SH3-like" evidence="8">
    <location>
        <begin position="323"/>
        <end position="391"/>
    </location>
</feature>
<dbReference type="Pfam" id="PF25876">
    <property type="entry name" value="HH_MFP_RND"/>
    <property type="match status" value="1"/>
</dbReference>
<dbReference type="OrthoDB" id="9810430at2"/>
<dbReference type="RefSeq" id="WP_077848234.1">
    <property type="nucleotide sequence ID" value="NZ_LZZM01000183.1"/>
</dbReference>
<comment type="caution">
    <text evidence="9">The sequence shown here is derived from an EMBL/GenBank/DDBJ whole genome shotgun (WGS) entry which is preliminary data.</text>
</comment>
<feature type="region of interest" description="Disordered" evidence="3">
    <location>
        <begin position="392"/>
        <end position="416"/>
    </location>
</feature>
<dbReference type="AlphaFoldDB" id="A0A1S8TDC0"/>
<keyword evidence="4" id="KW-0812">Transmembrane</keyword>
<dbReference type="Gene3D" id="1.10.287.470">
    <property type="entry name" value="Helix hairpin bin"/>
    <property type="match status" value="1"/>
</dbReference>
<feature type="domain" description="Multidrug resistance protein MdtA-like alpha-helical hairpin" evidence="5">
    <location>
        <begin position="123"/>
        <end position="190"/>
    </location>
</feature>
<keyword evidence="10" id="KW-1185">Reference proteome</keyword>
<name>A0A1S8TDC0_9CLOT</name>
<feature type="compositionally biased region" description="Polar residues" evidence="3">
    <location>
        <begin position="400"/>
        <end position="409"/>
    </location>
</feature>
<comment type="similarity">
    <text evidence="1">Belongs to the membrane fusion protein (MFP) (TC 8.A.1) family.</text>
</comment>
<evidence type="ECO:0000259" key="5">
    <source>
        <dbReference type="Pfam" id="PF25876"/>
    </source>
</evidence>
<evidence type="ECO:0000259" key="6">
    <source>
        <dbReference type="Pfam" id="PF25917"/>
    </source>
</evidence>
<evidence type="ECO:0000256" key="2">
    <source>
        <dbReference type="SAM" id="Coils"/>
    </source>
</evidence>
<reference evidence="9 10" key="1">
    <citation type="submission" date="2016-05" db="EMBL/GenBank/DDBJ databases">
        <title>Microbial solvent formation.</title>
        <authorList>
            <person name="Poehlein A."/>
            <person name="Montoya Solano J.D."/>
            <person name="Flitsch S."/>
            <person name="Krabben P."/>
            <person name="Duerre P."/>
            <person name="Daniel R."/>
        </authorList>
    </citation>
    <scope>NUCLEOTIDE SEQUENCE [LARGE SCALE GENOMIC DNA]</scope>
    <source>
        <strain evidence="9 10">DSM 2619</strain>
    </source>
</reference>
<dbReference type="GO" id="GO:0015562">
    <property type="term" value="F:efflux transmembrane transporter activity"/>
    <property type="evidence" value="ECO:0007669"/>
    <property type="project" value="TreeGrafter"/>
</dbReference>
<proteinExistence type="inferred from homology"/>
<evidence type="ECO:0000259" key="7">
    <source>
        <dbReference type="Pfam" id="PF25954"/>
    </source>
</evidence>
<dbReference type="PANTHER" id="PTHR30469">
    <property type="entry name" value="MULTIDRUG RESISTANCE PROTEIN MDTA"/>
    <property type="match status" value="1"/>
</dbReference>
<keyword evidence="4" id="KW-0472">Membrane</keyword>
<dbReference type="InterPro" id="IPR058625">
    <property type="entry name" value="MdtA-like_BSH"/>
</dbReference>
<feature type="coiled-coil region" evidence="2">
    <location>
        <begin position="103"/>
        <end position="151"/>
    </location>
</feature>
<dbReference type="InterPro" id="IPR058624">
    <property type="entry name" value="MdtA-like_HH"/>
</dbReference>